<proteinExistence type="predicted"/>
<dbReference type="PANTHER" id="PTHR15854:SF4">
    <property type="entry name" value="PEROXYNITRITE ISOMERASE THAP4"/>
    <property type="match status" value="1"/>
</dbReference>
<dbReference type="InterPro" id="IPR048325">
    <property type="entry name" value="ZSWIM3_N"/>
</dbReference>
<dbReference type="SUPFAM" id="SSF50814">
    <property type="entry name" value="Lipocalins"/>
    <property type="match status" value="1"/>
</dbReference>
<dbReference type="CDD" id="cd07828">
    <property type="entry name" value="lipocalin_heme-bd-THAP4-like"/>
    <property type="match status" value="1"/>
</dbReference>
<dbReference type="Proteomes" id="UP000678393">
    <property type="component" value="Unassembled WGS sequence"/>
</dbReference>
<organism evidence="4 5">
    <name type="scientific">Candidula unifasciata</name>
    <dbReference type="NCBI Taxonomy" id="100452"/>
    <lineage>
        <taxon>Eukaryota</taxon>
        <taxon>Metazoa</taxon>
        <taxon>Spiralia</taxon>
        <taxon>Lophotrochozoa</taxon>
        <taxon>Mollusca</taxon>
        <taxon>Gastropoda</taxon>
        <taxon>Heterobranchia</taxon>
        <taxon>Euthyneura</taxon>
        <taxon>Panpulmonata</taxon>
        <taxon>Eupulmonata</taxon>
        <taxon>Stylommatophora</taxon>
        <taxon>Helicina</taxon>
        <taxon>Helicoidea</taxon>
        <taxon>Geomitridae</taxon>
        <taxon>Candidula</taxon>
    </lineage>
</organism>
<dbReference type="PANTHER" id="PTHR15854">
    <property type="entry name" value="THAP4 PROTEIN"/>
    <property type="match status" value="1"/>
</dbReference>
<accession>A0A8S3ZC58</accession>
<evidence type="ECO:0000259" key="2">
    <source>
        <dbReference type="Pfam" id="PF08768"/>
    </source>
</evidence>
<dbReference type="Pfam" id="PF21599">
    <property type="entry name" value="ZSWIM3_N"/>
    <property type="match status" value="1"/>
</dbReference>
<keyword evidence="5" id="KW-1185">Reference proteome</keyword>
<dbReference type="InterPro" id="IPR045165">
    <property type="entry name" value="Nitrobindin"/>
</dbReference>
<dbReference type="GO" id="GO:0008289">
    <property type="term" value="F:lipid binding"/>
    <property type="evidence" value="ECO:0007669"/>
    <property type="project" value="UniProtKB-KW"/>
</dbReference>
<dbReference type="Gene3D" id="2.40.128.20">
    <property type="match status" value="1"/>
</dbReference>
<name>A0A8S3ZC58_9EUPU</name>
<gene>
    <name evidence="4" type="ORF">CUNI_LOCUS10110</name>
</gene>
<evidence type="ECO:0000256" key="1">
    <source>
        <dbReference type="ARBA" id="ARBA00036993"/>
    </source>
</evidence>
<comment type="caution">
    <text evidence="4">The sequence shown here is derived from an EMBL/GenBank/DDBJ whole genome shotgun (WGS) entry which is preliminary data.</text>
</comment>
<reference evidence="4" key="1">
    <citation type="submission" date="2021-04" db="EMBL/GenBank/DDBJ databases">
        <authorList>
            <consortium name="Molecular Ecology Group"/>
        </authorList>
    </citation>
    <scope>NUCLEOTIDE SEQUENCE</scope>
</reference>
<sequence>MAVEVGAEFKTYDDLTNAVRAYEVENYVNLTTRDTRTVEAAAKRNLRKNYNPAIKYSDISYCCTYGGKKYVCHSTGKRSHKSIKLACPFSLKIRATIDGQRLFVREMCSVHNHLLTEAEFRLHPKQRKLDIGSQEEIAHLLSMEPDKKLLRDKLMQITGKVILMKDIHNIKTRLLNPRDRQTNIKKELIERDEGEGASDMKKVHDKDTAEMETQTDDENLEDIHIPIPLMTSSQIGTSNQSVLFHQTDHLVDHSFYTDSQTFQQQTANVFTVSVQAFQPTQVYTVTPDSLQPTSANIIHDSIVADSKQIDPAVVRCSQHFQHWAPLEDVGHQAVQEATNQTIETFAFQEQQQSSTYQAHDQHYPVSVSNSHSVQPVLIKDIYPLHLHQKQEKEQSLLGIRHSRKTPADSVITPKEHKSAEDSDKEVSLKKYFQQAAVNLFFNERLKSPGSKVFPASRPGTVQVKMSEDLKFHEMLKPLSWLFGKWQSTDGKGIYPNVADFTYSEEATFLPVEMKPVVEYKMHSWKTENRMPMHRETGYIKIQPNTNHVAFVAAHIMGVVEIQEGEINGQELCVESKNVGRTSFNSPPEVKLVRRFLRRSGNELEQVIDMQTDKTSLTEHLRITFKRVD</sequence>
<evidence type="ECO:0000259" key="3">
    <source>
        <dbReference type="Pfam" id="PF21599"/>
    </source>
</evidence>
<feature type="domain" description="ZSWIM3 N-terminal" evidence="3">
    <location>
        <begin position="4"/>
        <end position="113"/>
    </location>
</feature>
<dbReference type="AlphaFoldDB" id="A0A8S3ZC58"/>
<dbReference type="InterPro" id="IPR014878">
    <property type="entry name" value="THAP4-like_heme-bd"/>
</dbReference>
<protein>
    <submittedName>
        <fullName evidence="4">Uncharacterized protein</fullName>
    </submittedName>
</protein>
<evidence type="ECO:0000313" key="5">
    <source>
        <dbReference type="Proteomes" id="UP000678393"/>
    </source>
</evidence>
<comment type="catalytic activity">
    <reaction evidence="1">
        <text>peroxynitrite = nitrate</text>
        <dbReference type="Rhea" id="RHEA:63116"/>
        <dbReference type="ChEBI" id="CHEBI:17632"/>
        <dbReference type="ChEBI" id="CHEBI:25941"/>
    </reaction>
    <physiologicalReaction direction="left-to-right" evidence="1">
        <dbReference type="Rhea" id="RHEA:63117"/>
    </physiologicalReaction>
</comment>
<dbReference type="InterPro" id="IPR012674">
    <property type="entry name" value="Calycin"/>
</dbReference>
<dbReference type="EMBL" id="CAJHNH020001802">
    <property type="protein sequence ID" value="CAG5124552.1"/>
    <property type="molecule type" value="Genomic_DNA"/>
</dbReference>
<feature type="domain" description="THAP4-like heme-binding" evidence="2">
    <location>
        <begin position="475"/>
        <end position="626"/>
    </location>
</feature>
<evidence type="ECO:0000313" key="4">
    <source>
        <dbReference type="EMBL" id="CAG5124552.1"/>
    </source>
</evidence>
<dbReference type="Pfam" id="PF08768">
    <property type="entry name" value="THAP4_heme-bd"/>
    <property type="match status" value="1"/>
</dbReference>
<dbReference type="OrthoDB" id="58529at2759"/>